<dbReference type="InterPro" id="IPR003961">
    <property type="entry name" value="FN3_dom"/>
</dbReference>
<feature type="region of interest" description="Disordered" evidence="3">
    <location>
        <begin position="4428"/>
        <end position="4450"/>
    </location>
</feature>
<feature type="region of interest" description="Disordered" evidence="3">
    <location>
        <begin position="5080"/>
        <end position="5109"/>
    </location>
</feature>
<dbReference type="InterPro" id="IPR007110">
    <property type="entry name" value="Ig-like_dom"/>
</dbReference>
<dbReference type="InterPro" id="IPR002035">
    <property type="entry name" value="VWF_A"/>
</dbReference>
<feature type="compositionally biased region" description="Basic residues" evidence="3">
    <location>
        <begin position="5097"/>
        <end position="5109"/>
    </location>
</feature>
<dbReference type="InterPro" id="IPR018097">
    <property type="entry name" value="EGF_Ca-bd_CS"/>
</dbReference>
<feature type="domain" description="Fibronectin type-III" evidence="6">
    <location>
        <begin position="335"/>
        <end position="433"/>
    </location>
</feature>
<dbReference type="SUPFAM" id="SSF50952">
    <property type="entry name" value="Soluble quinoprotein glucose dehydrogenase"/>
    <property type="match status" value="1"/>
</dbReference>
<dbReference type="Gene3D" id="2.10.25.10">
    <property type="entry name" value="Laminin"/>
    <property type="match status" value="1"/>
</dbReference>
<dbReference type="SMART" id="SM00408">
    <property type="entry name" value="IGc2"/>
    <property type="match status" value="2"/>
</dbReference>
<dbReference type="InterPro" id="IPR011041">
    <property type="entry name" value="Quinoprot_gluc/sorb_DH_b-prop"/>
</dbReference>
<feature type="region of interest" description="Disordered" evidence="3">
    <location>
        <begin position="1799"/>
        <end position="1828"/>
    </location>
</feature>
<evidence type="ECO:0000256" key="1">
    <source>
        <dbReference type="ARBA" id="ARBA00004239"/>
    </source>
</evidence>
<evidence type="ECO:0000256" key="3">
    <source>
        <dbReference type="SAM" id="MobiDB-lite"/>
    </source>
</evidence>
<feature type="compositionally biased region" description="Basic residues" evidence="3">
    <location>
        <begin position="4465"/>
        <end position="4474"/>
    </location>
</feature>
<dbReference type="InterPro" id="IPR003598">
    <property type="entry name" value="Ig_sub2"/>
</dbReference>
<keyword evidence="2" id="KW-1015">Disulfide bond</keyword>
<feature type="region of interest" description="Disordered" evidence="3">
    <location>
        <begin position="2763"/>
        <end position="2786"/>
    </location>
</feature>
<evidence type="ECO:0000313" key="8">
    <source>
        <dbReference type="WBParaSite" id="EEL_0000591001-mRNA-1"/>
    </source>
</evidence>
<feature type="domain" description="Fibronectin type-III" evidence="6">
    <location>
        <begin position="633"/>
        <end position="746"/>
    </location>
</feature>
<feature type="domain" description="VWFA" evidence="4">
    <location>
        <begin position="3354"/>
        <end position="3484"/>
    </location>
</feature>
<organism evidence="7 8">
    <name type="scientific">Elaeophora elaphi</name>
    <dbReference type="NCBI Taxonomy" id="1147741"/>
    <lineage>
        <taxon>Eukaryota</taxon>
        <taxon>Metazoa</taxon>
        <taxon>Ecdysozoa</taxon>
        <taxon>Nematoda</taxon>
        <taxon>Chromadorea</taxon>
        <taxon>Rhabditida</taxon>
        <taxon>Spirurina</taxon>
        <taxon>Spiruromorpha</taxon>
        <taxon>Filarioidea</taxon>
        <taxon>Onchocercidae</taxon>
        <taxon>Elaeophora</taxon>
    </lineage>
</organism>
<feature type="region of interest" description="Disordered" evidence="3">
    <location>
        <begin position="219"/>
        <end position="238"/>
    </location>
</feature>
<feature type="region of interest" description="Disordered" evidence="3">
    <location>
        <begin position="4464"/>
        <end position="4484"/>
    </location>
</feature>
<feature type="domain" description="Fibronectin type-III" evidence="6">
    <location>
        <begin position="434"/>
        <end position="541"/>
    </location>
</feature>
<feature type="domain" description="Ig-like" evidence="5">
    <location>
        <begin position="548"/>
        <end position="628"/>
    </location>
</feature>
<feature type="region of interest" description="Disordered" evidence="3">
    <location>
        <begin position="2448"/>
        <end position="2467"/>
    </location>
</feature>
<feature type="region of interest" description="Disordered" evidence="3">
    <location>
        <begin position="2635"/>
        <end position="2658"/>
    </location>
</feature>
<dbReference type="InterPro" id="IPR036116">
    <property type="entry name" value="FN3_sf"/>
</dbReference>
<dbReference type="InterPro" id="IPR000742">
    <property type="entry name" value="EGF"/>
</dbReference>
<feature type="domain" description="Fibronectin type-III" evidence="6">
    <location>
        <begin position="751"/>
        <end position="857"/>
    </location>
</feature>
<feature type="compositionally biased region" description="Low complexity" evidence="3">
    <location>
        <begin position="4887"/>
        <end position="4896"/>
    </location>
</feature>
<evidence type="ECO:0000259" key="5">
    <source>
        <dbReference type="PROSITE" id="PS50835"/>
    </source>
</evidence>
<dbReference type="WBParaSite" id="EEL_0000591001-mRNA-1">
    <property type="protein sequence ID" value="EEL_0000591001-mRNA-1"/>
    <property type="gene ID" value="EEL_0000591001"/>
</dbReference>
<dbReference type="SUPFAM" id="SSF48726">
    <property type="entry name" value="Immunoglobulin"/>
    <property type="match status" value="2"/>
</dbReference>
<feature type="region of interest" description="Disordered" evidence="3">
    <location>
        <begin position="4177"/>
        <end position="4199"/>
    </location>
</feature>
<dbReference type="PROSITE" id="PS50835">
    <property type="entry name" value="IG_LIKE"/>
    <property type="match status" value="3"/>
</dbReference>
<dbReference type="Pfam" id="PF00041">
    <property type="entry name" value="fn3"/>
    <property type="match status" value="6"/>
</dbReference>
<dbReference type="PANTHER" id="PTHR31460">
    <property type="match status" value="1"/>
</dbReference>
<dbReference type="STRING" id="1147741.A0A0R3RV16"/>
<feature type="domain" description="VWFA" evidence="4">
    <location>
        <begin position="5324"/>
        <end position="5501"/>
    </location>
</feature>
<dbReference type="SUPFAM" id="SSF49265">
    <property type="entry name" value="Fibronectin type III"/>
    <property type="match status" value="5"/>
</dbReference>
<feature type="domain" description="Fibronectin type-III" evidence="6">
    <location>
        <begin position="6003"/>
        <end position="6097"/>
    </location>
</feature>
<feature type="region of interest" description="Disordered" evidence="3">
    <location>
        <begin position="3835"/>
        <end position="3866"/>
    </location>
</feature>
<dbReference type="Proteomes" id="UP000050640">
    <property type="component" value="Unplaced"/>
</dbReference>
<dbReference type="CDD" id="cd00054">
    <property type="entry name" value="EGF_CA"/>
    <property type="match status" value="1"/>
</dbReference>
<dbReference type="CDD" id="cd01450">
    <property type="entry name" value="vWFA_subfamily_ECM"/>
    <property type="match status" value="3"/>
</dbReference>
<feature type="region of interest" description="Disordered" evidence="3">
    <location>
        <begin position="4928"/>
        <end position="4947"/>
    </location>
</feature>
<dbReference type="InterPro" id="IPR053224">
    <property type="entry name" value="Sensory_adhesion_molecule"/>
</dbReference>
<dbReference type="PROSITE" id="PS01187">
    <property type="entry name" value="EGF_CA"/>
    <property type="match status" value="1"/>
</dbReference>
<feature type="domain" description="Fibronectin type-III" evidence="6">
    <location>
        <begin position="25"/>
        <end position="123"/>
    </location>
</feature>
<dbReference type="SMART" id="SM00327">
    <property type="entry name" value="VWA"/>
    <property type="match status" value="4"/>
</dbReference>
<evidence type="ECO:0000313" key="7">
    <source>
        <dbReference type="Proteomes" id="UP000050640"/>
    </source>
</evidence>
<feature type="region of interest" description="Disordered" evidence="3">
    <location>
        <begin position="1738"/>
        <end position="1759"/>
    </location>
</feature>
<dbReference type="PROSITE" id="PS50234">
    <property type="entry name" value="VWFA"/>
    <property type="match status" value="5"/>
</dbReference>
<feature type="domain" description="Fibronectin type-III" evidence="6">
    <location>
        <begin position="128"/>
        <end position="234"/>
    </location>
</feature>
<feature type="region of interest" description="Disordered" evidence="3">
    <location>
        <begin position="4880"/>
        <end position="4902"/>
    </location>
</feature>
<dbReference type="SMART" id="SM00179">
    <property type="entry name" value="EGF_CA"/>
    <property type="match status" value="1"/>
</dbReference>
<dbReference type="Gene3D" id="2.60.40.10">
    <property type="entry name" value="Immunoglobulins"/>
    <property type="match status" value="10"/>
</dbReference>
<feature type="domain" description="Ig-like" evidence="5">
    <location>
        <begin position="861"/>
        <end position="966"/>
    </location>
</feature>
<dbReference type="SMART" id="SM00409">
    <property type="entry name" value="IG"/>
    <property type="match status" value="3"/>
</dbReference>
<dbReference type="InterPro" id="IPR001881">
    <property type="entry name" value="EGF-like_Ca-bd_dom"/>
</dbReference>
<feature type="region of interest" description="Disordered" evidence="3">
    <location>
        <begin position="2510"/>
        <end position="2548"/>
    </location>
</feature>
<keyword evidence="7" id="KW-1185">Reference proteome</keyword>
<accession>A0A0R3RV16</accession>
<dbReference type="Gene3D" id="3.40.50.410">
    <property type="entry name" value="von Willebrand factor, type A domain"/>
    <property type="match status" value="4"/>
</dbReference>
<feature type="domain" description="VWFA" evidence="4">
    <location>
        <begin position="5542"/>
        <end position="5721"/>
    </location>
</feature>
<dbReference type="SUPFAM" id="SSF53300">
    <property type="entry name" value="vWA-like"/>
    <property type="match status" value="5"/>
</dbReference>
<feature type="compositionally biased region" description="Basic and acidic residues" evidence="3">
    <location>
        <begin position="1819"/>
        <end position="1828"/>
    </location>
</feature>
<feature type="region of interest" description="Disordered" evidence="3">
    <location>
        <begin position="2288"/>
        <end position="2321"/>
    </location>
</feature>
<evidence type="ECO:0000259" key="6">
    <source>
        <dbReference type="PROSITE" id="PS50853"/>
    </source>
</evidence>
<dbReference type="CDD" id="cd00063">
    <property type="entry name" value="FN3"/>
    <property type="match status" value="8"/>
</dbReference>
<evidence type="ECO:0000259" key="4">
    <source>
        <dbReference type="PROSITE" id="PS50234"/>
    </source>
</evidence>
<dbReference type="InterPro" id="IPR036179">
    <property type="entry name" value="Ig-like_dom_sf"/>
</dbReference>
<name>A0A0R3RV16_9BILA</name>
<comment type="subcellular location">
    <subcellularLocation>
        <location evidence="1">Secreted</location>
        <location evidence="1">Extracellular space</location>
    </subcellularLocation>
</comment>
<dbReference type="SMART" id="SM00060">
    <property type="entry name" value="FN3"/>
    <property type="match status" value="8"/>
</dbReference>
<proteinExistence type="predicted"/>
<feature type="domain" description="Ig-like" evidence="5">
    <location>
        <begin position="237"/>
        <end position="315"/>
    </location>
</feature>
<dbReference type="SUPFAM" id="SSF57196">
    <property type="entry name" value="EGF/Laminin"/>
    <property type="match status" value="1"/>
</dbReference>
<dbReference type="PANTHER" id="PTHR31460:SF3">
    <property type="entry name" value="MESOCENTIN"/>
    <property type="match status" value="1"/>
</dbReference>
<reference evidence="8" key="1">
    <citation type="submission" date="2016-04" db="UniProtKB">
        <authorList>
            <consortium name="WormBaseParasite"/>
        </authorList>
    </citation>
    <scope>IDENTIFICATION</scope>
</reference>
<protein>
    <submittedName>
        <fullName evidence="8">Fibronectin type-III domain-containing protein</fullName>
    </submittedName>
</protein>
<dbReference type="CDD" id="cd00198">
    <property type="entry name" value="vWFA"/>
    <property type="match status" value="1"/>
</dbReference>
<dbReference type="InterPro" id="IPR036465">
    <property type="entry name" value="vWFA_dom_sf"/>
</dbReference>
<evidence type="ECO:0000256" key="2">
    <source>
        <dbReference type="ARBA" id="ARBA00023157"/>
    </source>
</evidence>
<dbReference type="InterPro" id="IPR003599">
    <property type="entry name" value="Ig_sub"/>
</dbReference>
<feature type="domain" description="VWFA" evidence="4">
    <location>
        <begin position="5789"/>
        <end position="5966"/>
    </location>
</feature>
<feature type="region of interest" description="Disordered" evidence="3">
    <location>
        <begin position="5127"/>
        <end position="5155"/>
    </location>
</feature>
<dbReference type="GO" id="GO:0005509">
    <property type="term" value="F:calcium ion binding"/>
    <property type="evidence" value="ECO:0007669"/>
    <property type="project" value="InterPro"/>
</dbReference>
<dbReference type="SMART" id="SM00181">
    <property type="entry name" value="EGF"/>
    <property type="match status" value="2"/>
</dbReference>
<dbReference type="InterPro" id="IPR013783">
    <property type="entry name" value="Ig-like_fold"/>
</dbReference>
<feature type="domain" description="VWFA" evidence="4">
    <location>
        <begin position="3965"/>
        <end position="4097"/>
    </location>
</feature>
<feature type="region of interest" description="Disordered" evidence="3">
    <location>
        <begin position="1664"/>
        <end position="1696"/>
    </location>
</feature>
<dbReference type="GO" id="GO:0005576">
    <property type="term" value="C:extracellular region"/>
    <property type="evidence" value="ECO:0007669"/>
    <property type="project" value="UniProtKB-SubCell"/>
</dbReference>
<feature type="region of interest" description="Disordered" evidence="3">
    <location>
        <begin position="4227"/>
        <end position="4266"/>
    </location>
</feature>
<dbReference type="PROSITE" id="PS50853">
    <property type="entry name" value="FN3"/>
    <property type="match status" value="8"/>
</dbReference>
<dbReference type="Pfam" id="PF00092">
    <property type="entry name" value="VWA"/>
    <property type="match status" value="3"/>
</dbReference>
<feature type="domain" description="Fibronectin type-III" evidence="6">
    <location>
        <begin position="1068"/>
        <end position="1161"/>
    </location>
</feature>
<feature type="region of interest" description="Disordered" evidence="3">
    <location>
        <begin position="3910"/>
        <end position="3932"/>
    </location>
</feature>
<sequence length="6215" mass="682862">MCTARNADGSVSDRHIFNVLKPGSPPENIQTIIDPDNRVTISWEEPKYPNGPIMKYKVYVTSDPAEPISYWRIYEAEPSETPHLILERGQLQPETPYYVRIAAVGQEGDGLQSDIVLFETVSGAPIDAPKDVLATVEQDNTMDISWTGPSVPNGPIQAYTVYFTPLDEQQSPNDAYKQWDKIVVRSNDNFGSLKLNKETYDILPNRLYRIRISATNDLSEGPASEPVTVRTESGETPPVIRLEPADNPATVPPYGSIAVRCTATGIPQPTVIWIIGTNASDVIRGPILQLTDLRKDETATCKAENNGWTSARSITNTCRWFVLLIFYFQIRPGTPPNEIVVLPLENQQANIEWTTPDSPNGKITDYVIHYGEVFNGEALPRSWETVRVSADEPQKYRLTGLKPKTNYAIRLQAISDRGPGVLSDPIKITTVPLAPAIVQPADVKVHDNNTVAVLFDAPEDPEDPGKPIKEFVVQYTDDDPTSEDAQWKEMFWTEPDDDFSVSIPIGGEHFKPDTKYSIRITARGEIDSPPSEPIVFQTGDGIIPPEKPQINVDVPDNVIRVPAGSDYTVGCSSTGFPPPRVFWVDEDEQPLSDGPMLRLQDVKETIKAKCVAENDGGRAETPFEIFVTGPGNAPSNIRLNSVKPRTINIYWDPPTMPNGNITRYIIYYTPLDDQNIIYQMGQIPKKPITEWMTFHKDSQPLMGTSQRGDLTDFIEPDTAYAVVLQAVNQDGPGPYSEQHTIRTMSRAREGPPVDLRVEPESQRSANVEWRRPITSEQPPIGYELYYIKADAKIWEEDLASIDDWNMIPITEKDGEKLYYKIDGLLEPDTEYVFRMRAIYPDGPGVFSDACITKTLPDGNAPYVLISNGDHGIEGKTEITILPGSALDLSCNATGQPRPSVKWIRSGYYPIDPAWVSCFSKLQHVKADEKYAVWFLKVSNITEDTSFNCVAQSPLGFANWTISVRLAPELQPTWKNDFIVAKNEDGEVVLHFTDDLPDYLKGPHNPWNIYWTDNPSKPFETWNLIASDDRPLDRIDIPEMEPGSKYHLVIEQPSAGIKTPIFEIMTPKPASDIRVGTDINGETVLDFKPALATEPIRKYIIKYWPDNNPSAVMYMETPVNVTDKIVLDGLQPDTEYNFMVTAKFDDGDNLASEPTKIRTPSGDIQCQCAHACMFEEDEEGVITASCYCHNGFKLAPDKKSCEPIEEDEEAGIVQVTPPTLIPESEHPKELSTVPTVFDQLIPKEEKEKPSPTDEFGGTVWQDVQVITTDMDKDLTSTVMDKELDTIAPLSTDSTALPRVVDFEGEPLPTNEYGQVVDNLGNPITWDEEGRPIGPNGIPLGRNYKGEYIYPIVGKDGQPLPTDMSMRPIYPIIGPDDQLFERNQEGLPIDQYGQIIPTDSAGHPISVDGSPYPTDEQGRYIISDSKTVTQQVAPTDELGRIIYPISYPDGVLLATAEDGRFVSEYGELIPTNDAGMPVNEKGEVLPKDSDGNFIYVGDYILPTDSDGQPVKVQYRGRILKSDKMGRIIGPNGQVIPVNDYGYPIDGSNTVLPTTSDGIFILSEFDKSSTVAPSKKSLRIIGPDGYLLPTTEDGTVLDPSGKIIPTNNIGEPVNYRNEPLPTNREGEAIYPKDGLDCPIPPTDQHGRPVYSVVGPDGRLLTREHDGTAVDPDGNLLPTNAAGVPIDRRGRPLPSDKNGTIIYPARGIDAEPLPTDSYGRPVYPVIGPDGNLLPTDGSGRVVGEDGRPIPTNAAGVPVNERGEPLPIDENGYIRYPATVEQIRPEYTVIGIDGEPLPRHQDGSIIGPDNRPIPTDASGYPVDYRGRPLPRDRSGKIIYPANGLDVEPVPTDQNGRPVYLVIGPDGQLLPKDSGGAVTDINGRPIPTNAAGIPLDQYGKPLSIDRNGYVFYPQESYSTESTETPEYTIVGPDGSALHKNADGAFVDPYGRPIPRDSHGYPVNNQGRPLPRDHLGNFVYPIEDLVTESTATDASTQPTYTVIGLSGEVLPRGQDGELLDPHGIPIPTNVDGIPVNNLGEPLPRDKDGNIIYPAGGLDVALVPTDSNGRPIYEVIGPDGKSLPSSSDGIILDKQGQPIPTNAAGVPVDRYGRPLQQTDSGEFVYPVDEIYTPVDKEKKKQVYPVIGPDGEMLPQDSNGNVLDPFGQPIPTNEYGIPVDSAGRPLPRDNAGNVIFPAGGLDAEPMPTDKSGKPVYPVIGPDGHPLPTTADHEIISPDGNIVPVNAAGVPTNHRGELLPKDKGGNFIYPATGLDVELPPTDESGKLVYPVVNHRGESLPTNEDGARVDLDGTPIPTNRVGLPVDEHGRPLPKDAEGNFIFGIPIRPTDEKGLPIYMVVGPDGKLLPTDESGKVIGPDGHPVPVDSEGKLINNRGEPLPTDRSGNFIYPLKGLDAELLPTDSNGLPIYSVVDPDGQILPTNDQGLSVNDEGEPLPTNAAGVPIDDHGEPLPTDSKGNMVYRKEGQKPLSTEEFDQAIYPVIDPDQELLPTDQIGVIAEGQPIPTDESSRPISGDFSGKVSRVEPGVETLPTDSNGRPVYPVVGPDYEPLPTNEDGAVVDRKGVVIPTNSYGVPIDEKGIPLPTHENGVMIYQEPTLRRTLHNVIGPDGNYLPLDTDGTVLDPEGKTIPTDESGNLVDTNGRPLPKDRDGNIIYIPKGLDARPLPTDQNGKPIYPVIGADKVPLRTDEHGRPIDKEGEQIPTNAAGIPVDSDGEPLPIDAEQNVHYLPEDVLTVAGRPVIGPDGVPLPTTSDGSVFGPDGKPLPTDQNGWPLDKDGKRMPTDAYNNIIYPVRLPDGSVLPTDSYGRPVYPVIGPNGELLPTTESGLVIGLDGSPLPTNAAGKPIGPDASPLPTDEAGNVIHLPPEEPSSTFATNEYGYIVYPIVDTEGKLLDKDDSGAYIAKNGIPVELNENHLPVDPDGNVLPTDSKGNYIFPDLDIMGKILPTDKTSQALYPVIGPDGQLLPTDSSGAIVGLDGKLLPTDQYGKPIGPSGKQLPTDDEGRFIYDEVAKRIKVVDGEGRPLPTDELGRYLLAPNRPIQQNGAGRLIGPDGQPLPTDDSGNYVYRYKMEDEFGHPLPTNEDGFYVGKDGMIITTEPTGPTMDGKGVVLPTDEYGTITMAKVPTQTKSYQILDDKNEILPTDESGNFLDHKGYPINENEEGKPISADGVVLPTTDMGYYIFTTQQKPVIPMDESGIVIGPDQYPLPIDQYGEPVHLETTSVSMQDTYGIEGKLLPTNEYGEQVTKEREEIRPTDEYGKYIQLKPDGKPYPTDQDHRPIYPVIGYDGQLLPTNDEGLAVDVEGHPIPTNNDGRPLDEDGVLLPIDSRGNAVYDGGRKTCNTQMGVMDIAVVINVETLSNDNFEHIKNVIQTLINEYFDLSPDVTQFALVKYSGTAEVPITLGGYNEKLDLLEEINQVKIDHIKEHPRLIVGINAARQQFVSFGRENAGKLMIVFTDGQDIYSEDLFKDNAMPMLVVGKREFEEEIRDWTKSYILIDSWEEIHANAIAEMIEKECLLGKIFMPTIRVPPRLKIEKYASSPLPTDEFGHAIVVPTSEQIVLATDEYGHVIYPIKDASGRLLPMNENGLVMDRLGRIVEFDDYGKPIGPDRKPLPTDESGAYIYPDIDTDGGGLNAVGVDGKPLPNNQKGTFVDMRRPPVAESYLAGQHQEGLLHPPEDDGKITTVKRTGKTTGRTRQTAQSLLYPVIGPDNILSSKDDVVDVHVNNVGRTIEPDDIEKSIGPDEQLMPTSDAGGFIYPKYSKSGKLSRNDSNIRLVYPVVRDSILLPTTKNGLPLIPDASTVDRNFHGKPFDIVDDEMMPPSEYNQDYYEGSDDKSGTADETESFINSRNKPLPIEVDEGGKPVGAKVEPEQIPKGQKATVVDLFGRPLSTNKYGDSLYADGSVVPTDASRQPVGRDGSPMPLDHRGRYVSDYVPDGTILPESELLAEASTCDKIDESAHIIFIVESSSVIGMELDKIKLSLLDFIKKNINWDIAKVGMISYGSTVDINLDIGNYQNYNDLKESILNSPLIGGAASDDDHAFRTALQLFRENYDHDNGELIMHVFKTPLSKDAQVIADHLKMNETISILSLGSDQWYRLKDDEESKKLRSDMCLMLMQSHLAQTRKSSGELKDEMKFDLSGDESGHLMHSIVDSNGQLLATDSSGSPIDSFERPILYDNDGVPIGPDGRSLPRDDQGRYTYPALGISDIPLPTDANKRPLHLIKGSDGHPLPTDRTGRATDNSGKPIPTDDSGKPIGVNGSPLPTDANGWFLFAEEEVTKVLSKNINDDDQAIYPTIDPDGNPLSTDSSGAYYDHYPRVFDDSGKPLPTDYGSKHIFGAIVPDDVSNSENERVVYSDVVSEGKLLPTDENGAFVDPNGKAIPTDKYRGVIGADKYHVNYSEADEKLLPTDESGILLDPFGTPIPADDTRKPLSPDGKVLPTDKNGRYLHFSAGKDGRVVPGKKLKRPIHPTKGTTLSGTVIPTDDQGFYIYPEHHPDKMLSPDTQEKSVAMMDDRSLLSDIVFDGKSTAKSSFRKPIDIDGTDADDTVVFGKEKELFHTVVNKDGTLLPTDQSPRHLDSHDEESVAAINTSKIYSDGRKVTMGKARSFIYPAIRHEKKLLPTDDFIDRSDMFTKDDKALSTNREGVVQDDEYRSQRIHSTVSDSRSVPRNESGHLIDILSTKGTDDRYIHSATESNERLLSSIKSDRPTYIVVSHNGEQLLVDGKTGMTLDSHGSPMPTNEYGKSVGLNGSPLPTDESARFVYDSTDKEKSVEGILPTDQADQLLYPVIDPDVELLPVSSLAATDDQFGKPIAIDKTGLPTDESYNYQYAKVGDNGRIFSSEMHEQSHSSVLSSREQVLPTDEWDMVKDIRPKVTDSRDESSFSSKDSLASRSDDLNGRKAEKDKVLMRMEIDENGRATYPFLNSDGELLPTDDTGRPVDRLRKPVTTDEAEMLIDHYFRIHGQSTFLLHLLSTLYLSYLLKSVSLYLALSTIGLRSDTNYAPIEKHELKISDVIVIVDLDGKPMPTDRFGRPLATDGSVDGREDVEVLPFTEKDRKARPIESISKDDSFGLDDQGISVDSDNKHIYPTAASRRKHRPTGSHRKPAYQIFDENGRILPTDESGAHINTDGKPVPTNFYGEPLNSERNSVLPTDISGRYHISSKKLTDKQLSTDRDDSFLHPTKHPHLETISTTSTSLPILILLPDGRPLSAGDNGVYVDDKGRNLVHIDQNGRPVASADGTPLQEIDDGKYLYPHEPPKEKPFAGADDNDYLLDPDHRHLQLHDRSKPGSVDEYGKSTTPWIISWTSPSSHCVISSNVDMLLLLDSSSSVKVIDHRIMKDFIKNFLINYFNLQRNYVRVGVMKYGDKVEIPVSLGDYNSQAELLSRISEIRRMRGEANLGQALLDASGEFLIFGSNDVPRVVIIFSNGQPRGDLKENARLLRDDTKASVFLVDVGNQGDNEQNLAIVGESNSHRIISIDEWNGIDSEILRPFANELCKILPRRQDKTSKDGTWPTRQTEMRSVTLERICNGVDFQADVMFVLDSSDKVTPEEYANLKEDISMLIDETFDLSPDIVRVGLVEYSDKASVPVPLGYYDHKVQLLEDISSSEQLGGLPIILRGLHAAREQFLQHGRNGVSKILLLVTSGANRGNVAFAADNLREQLNVSIFVLIVNGTQGAQMMLNRLVGVENVQRRVIPVPSVTKLQETELLQIGQALCGSTDVAAATIWPAQETPHRTTKRDVTYAESKRKKDKISRIPMSFWKTTTEQLAPIPLCKDGLLRPYQLSIVVDNTARSPEKDFRLVLNHIANFLKMRFSPESRLMQLNLIGVDSDGINLKVANFGVDMMDEIFAKLTQKRQVHLLNDEISPKLGRGIEEAIVLAKEHAVKGVIQIILIISADGTSSDDAIQAAEYARKQYGYGIVAISVRAPSSALLKELSLGSPTKVIHFPDWSIGNELFQSWIAHAFCSYVSKPVTRKAKLTRMTRPPIRKTSKISTDDATNVEVTPLGPNSLIVSWTCCTNNKADYIISYTPDSSLPKENWQKLSATCRDSFGRKIDGLPSDNTYTVCVETLQRFSNKSVPLNLNECETMQLTKDVNECQQQNGGCSHGCVNTPGDFYCACPHGMMRDPVDPKVCINVAGSFDRIAALLGQYLHANRFNVSATEAEKNDAETDGKVIRYKAIVKSEDDKTISFEWSLMPAVVRRALKWLF</sequence>